<protein>
    <submittedName>
        <fullName evidence="1">Uncharacterized protein</fullName>
    </submittedName>
</protein>
<reference evidence="2" key="1">
    <citation type="journal article" date="2022" name="Mol. Ecol. Resour.">
        <title>The genomes of chicory, endive, great burdock and yacon provide insights into Asteraceae palaeo-polyploidization history and plant inulin production.</title>
        <authorList>
            <person name="Fan W."/>
            <person name="Wang S."/>
            <person name="Wang H."/>
            <person name="Wang A."/>
            <person name="Jiang F."/>
            <person name="Liu H."/>
            <person name="Zhao H."/>
            <person name="Xu D."/>
            <person name="Zhang Y."/>
        </authorList>
    </citation>
    <scope>NUCLEOTIDE SEQUENCE [LARGE SCALE GENOMIC DNA]</scope>
    <source>
        <strain evidence="2">cv. Niubang</strain>
    </source>
</reference>
<proteinExistence type="predicted"/>
<gene>
    <name evidence="1" type="ORF">L6452_31902</name>
</gene>
<sequence>MVKRPFSYVLDLYKIFDEIFVNVADNKQRDPKMDSVKVTIDVDKNLISVYNNGDGIPVEIHKEEQIFVPELIFGHLLIGSNCDDYIKKTTGGRNSRMEIEIDRFQAFSLSFLAVRLKVGCRAPGK</sequence>
<evidence type="ECO:0000313" key="2">
    <source>
        <dbReference type="Proteomes" id="UP001055879"/>
    </source>
</evidence>
<accession>A0ACB8Z3G2</accession>
<comment type="caution">
    <text evidence="1">The sequence shown here is derived from an EMBL/GenBank/DDBJ whole genome shotgun (WGS) entry which is preliminary data.</text>
</comment>
<dbReference type="EMBL" id="CM042057">
    <property type="protein sequence ID" value="KAI3692093.1"/>
    <property type="molecule type" value="Genomic_DNA"/>
</dbReference>
<name>A0ACB8Z3G2_ARCLA</name>
<reference evidence="1 2" key="2">
    <citation type="journal article" date="2022" name="Mol. Ecol. Resour.">
        <title>The genomes of chicory, endive, great burdock and yacon provide insights into Asteraceae paleo-polyploidization history and plant inulin production.</title>
        <authorList>
            <person name="Fan W."/>
            <person name="Wang S."/>
            <person name="Wang H."/>
            <person name="Wang A."/>
            <person name="Jiang F."/>
            <person name="Liu H."/>
            <person name="Zhao H."/>
            <person name="Xu D."/>
            <person name="Zhang Y."/>
        </authorList>
    </citation>
    <scope>NUCLEOTIDE SEQUENCE [LARGE SCALE GENOMIC DNA]</scope>
    <source>
        <strain evidence="2">cv. Niubang</strain>
    </source>
</reference>
<evidence type="ECO:0000313" key="1">
    <source>
        <dbReference type="EMBL" id="KAI3692093.1"/>
    </source>
</evidence>
<keyword evidence="2" id="KW-1185">Reference proteome</keyword>
<organism evidence="1 2">
    <name type="scientific">Arctium lappa</name>
    <name type="common">Greater burdock</name>
    <name type="synonym">Lappa major</name>
    <dbReference type="NCBI Taxonomy" id="4217"/>
    <lineage>
        <taxon>Eukaryota</taxon>
        <taxon>Viridiplantae</taxon>
        <taxon>Streptophyta</taxon>
        <taxon>Embryophyta</taxon>
        <taxon>Tracheophyta</taxon>
        <taxon>Spermatophyta</taxon>
        <taxon>Magnoliopsida</taxon>
        <taxon>eudicotyledons</taxon>
        <taxon>Gunneridae</taxon>
        <taxon>Pentapetalae</taxon>
        <taxon>asterids</taxon>
        <taxon>campanulids</taxon>
        <taxon>Asterales</taxon>
        <taxon>Asteraceae</taxon>
        <taxon>Carduoideae</taxon>
        <taxon>Cardueae</taxon>
        <taxon>Arctiinae</taxon>
        <taxon>Arctium</taxon>
    </lineage>
</organism>
<dbReference type="Proteomes" id="UP001055879">
    <property type="component" value="Linkage Group LG11"/>
</dbReference>